<keyword evidence="6" id="KW-1185">Reference proteome</keyword>
<accession>A0A6A6UBX6</accession>
<dbReference type="SUPFAM" id="SSF53756">
    <property type="entry name" value="UDP-Glycosyltransferase/glycogen phosphorylase"/>
    <property type="match status" value="1"/>
</dbReference>
<dbReference type="Proteomes" id="UP000799302">
    <property type="component" value="Unassembled WGS sequence"/>
</dbReference>
<dbReference type="InterPro" id="IPR010610">
    <property type="entry name" value="EryCIII-like_C"/>
</dbReference>
<proteinExistence type="predicted"/>
<dbReference type="EMBL" id="MU004236">
    <property type="protein sequence ID" value="KAF2668843.1"/>
    <property type="molecule type" value="Genomic_DNA"/>
</dbReference>
<dbReference type="OrthoDB" id="5835829at2759"/>
<dbReference type="Gene3D" id="3.40.50.2000">
    <property type="entry name" value="Glycogen Phosphorylase B"/>
    <property type="match status" value="2"/>
</dbReference>
<dbReference type="InterPro" id="IPR050426">
    <property type="entry name" value="Glycosyltransferase_28"/>
</dbReference>
<evidence type="ECO:0000259" key="4">
    <source>
        <dbReference type="Pfam" id="PF06722"/>
    </source>
</evidence>
<dbReference type="AlphaFoldDB" id="A0A6A6UBX6"/>
<keyword evidence="1 5" id="KW-0808">Transferase</keyword>
<protein>
    <submittedName>
        <fullName evidence="5">UDP-Glycosyltransferase/glycogen phosphorylase</fullName>
    </submittedName>
</protein>
<feature type="compositionally biased region" description="Basic and acidic residues" evidence="2">
    <location>
        <begin position="641"/>
        <end position="650"/>
    </location>
</feature>
<dbReference type="PANTHER" id="PTHR48050:SF13">
    <property type="entry name" value="STEROL 3-BETA-GLUCOSYLTRANSFERASE UGT80A2"/>
    <property type="match status" value="1"/>
</dbReference>
<dbReference type="FunFam" id="3.40.50.2000:FF:000268">
    <property type="entry name" value="Glycosyltransferase family 1 protein"/>
    <property type="match status" value="1"/>
</dbReference>
<sequence>MAYDGGLDGANLENVKSRVLDDGRIDISFKGIHLRAQEFVHLVDKRHAKAAAVIAAQDDKAKARKPRHCVRRLETREPNIAQFKGIPRMNIAILITGSRGDVQPFIALGQTLQKDPYSHRVRICTHSVFKDFVEENGLEFYSIGGDPSKLMAYMVKNPGILPSRESVKAGDIHARRMEIAEMLDGCWRACTLAGDGITQFEMKDYLNDRDIMMHLPEPFVADAIIANPPSYAHIHIAEKLAIPLHIMFTMPWSPTGAFPHPLANVDSGKVDSKLANLFSYKRMDLLTWEGLFDLINRFREDTLMLDPITPIWGHEILPRLQVPFTYCWPEVLIPKPADWGPHITISGYWFLPLASSFKPEPALQEFLDAGPPPVYIGFGSIVVDDPEKLTQMIFDAVKKAGVRALVSKGWGNVGGTNPPDNVFLLGNVPHDWLFPRVSAVVHHGGAGTTAIGIALGKPTVIVPFFGDQPWWAAMIYRAGAGPKPVPFKELTADALAENITEALKTELQSRAEELAEKIRGEDGTKKAAEDFHKTLQMQNLSCFLCPDRVAVWRVRKTNIQLSTLAAAMLIVTDTITSDQLKLVRHKDWHTTAGSQQPISAIIGTATNTAANLISDCRQLAKELSSTPIEGSTGKSTDSDTSNDKNMERTTTHRPKQKRKAWAHFAGSVFGHSLKAPVAFFYNLANGFHNCPAFLMSDRTVRTYPPITNLSSGLSRSGKEFGFGLYDAVTGVVTQPYLGYKYAKENQHSAVGGVAKGVARGFGGLVLKSGAAVTGIPGYGFKGLEREIERWWKGSDVFLHGDPTFIMAVKDQAATREQMKKGERTRMQMMFDDSKGSGMGKRILERRVWQSYRDLRTLQSRTDYEVVQKEILDRWEMLKADTSNSL</sequence>
<evidence type="ECO:0000256" key="1">
    <source>
        <dbReference type="ARBA" id="ARBA00022679"/>
    </source>
</evidence>
<feature type="domain" description="Glycosyltransferase family 28 N-terminal" evidence="3">
    <location>
        <begin position="91"/>
        <end position="157"/>
    </location>
</feature>
<evidence type="ECO:0000256" key="2">
    <source>
        <dbReference type="SAM" id="MobiDB-lite"/>
    </source>
</evidence>
<feature type="compositionally biased region" description="Low complexity" evidence="2">
    <location>
        <begin position="630"/>
        <end position="639"/>
    </location>
</feature>
<dbReference type="InterPro" id="IPR002213">
    <property type="entry name" value="UDP_glucos_trans"/>
</dbReference>
<reference evidence="5" key="1">
    <citation type="journal article" date="2020" name="Stud. Mycol.">
        <title>101 Dothideomycetes genomes: a test case for predicting lifestyles and emergence of pathogens.</title>
        <authorList>
            <person name="Haridas S."/>
            <person name="Albert R."/>
            <person name="Binder M."/>
            <person name="Bloem J."/>
            <person name="Labutti K."/>
            <person name="Salamov A."/>
            <person name="Andreopoulos B."/>
            <person name="Baker S."/>
            <person name="Barry K."/>
            <person name="Bills G."/>
            <person name="Bluhm B."/>
            <person name="Cannon C."/>
            <person name="Castanera R."/>
            <person name="Culley D."/>
            <person name="Daum C."/>
            <person name="Ezra D."/>
            <person name="Gonzalez J."/>
            <person name="Henrissat B."/>
            <person name="Kuo A."/>
            <person name="Liang C."/>
            <person name="Lipzen A."/>
            <person name="Lutzoni F."/>
            <person name="Magnuson J."/>
            <person name="Mondo S."/>
            <person name="Nolan M."/>
            <person name="Ohm R."/>
            <person name="Pangilinan J."/>
            <person name="Park H.-J."/>
            <person name="Ramirez L."/>
            <person name="Alfaro M."/>
            <person name="Sun H."/>
            <person name="Tritt A."/>
            <person name="Yoshinaga Y."/>
            <person name="Zwiers L.-H."/>
            <person name="Turgeon B."/>
            <person name="Goodwin S."/>
            <person name="Spatafora J."/>
            <person name="Crous P."/>
            <person name="Grigoriev I."/>
        </authorList>
    </citation>
    <scope>NUCLEOTIDE SEQUENCE</scope>
    <source>
        <strain evidence="5">CBS 115976</strain>
    </source>
</reference>
<feature type="domain" description="Erythromycin biosynthesis protein CIII-like C-terminal" evidence="4">
    <location>
        <begin position="418"/>
        <end position="516"/>
    </location>
</feature>
<evidence type="ECO:0000313" key="6">
    <source>
        <dbReference type="Proteomes" id="UP000799302"/>
    </source>
</evidence>
<dbReference type="GO" id="GO:0016906">
    <property type="term" value="F:sterol 3-beta-glucosyltransferase activity"/>
    <property type="evidence" value="ECO:0007669"/>
    <property type="project" value="UniProtKB-ARBA"/>
</dbReference>
<dbReference type="GO" id="GO:0005975">
    <property type="term" value="P:carbohydrate metabolic process"/>
    <property type="evidence" value="ECO:0007669"/>
    <property type="project" value="InterPro"/>
</dbReference>
<name>A0A6A6UBX6_9PEZI</name>
<evidence type="ECO:0000313" key="5">
    <source>
        <dbReference type="EMBL" id="KAF2668843.1"/>
    </source>
</evidence>
<dbReference type="PANTHER" id="PTHR48050">
    <property type="entry name" value="STEROL 3-BETA-GLUCOSYLTRANSFERASE"/>
    <property type="match status" value="1"/>
</dbReference>
<dbReference type="Pfam" id="PF03033">
    <property type="entry name" value="Glyco_transf_28"/>
    <property type="match status" value="1"/>
</dbReference>
<evidence type="ECO:0000259" key="3">
    <source>
        <dbReference type="Pfam" id="PF03033"/>
    </source>
</evidence>
<dbReference type="InterPro" id="IPR004276">
    <property type="entry name" value="GlycoTrans_28_N"/>
</dbReference>
<organism evidence="5 6">
    <name type="scientific">Microthyrium microscopicum</name>
    <dbReference type="NCBI Taxonomy" id="703497"/>
    <lineage>
        <taxon>Eukaryota</taxon>
        <taxon>Fungi</taxon>
        <taxon>Dikarya</taxon>
        <taxon>Ascomycota</taxon>
        <taxon>Pezizomycotina</taxon>
        <taxon>Dothideomycetes</taxon>
        <taxon>Dothideomycetes incertae sedis</taxon>
        <taxon>Microthyriales</taxon>
        <taxon>Microthyriaceae</taxon>
        <taxon>Microthyrium</taxon>
    </lineage>
</organism>
<gene>
    <name evidence="5" type="ORF">BT63DRAFT_402838</name>
</gene>
<feature type="region of interest" description="Disordered" evidence="2">
    <location>
        <begin position="624"/>
        <end position="657"/>
    </location>
</feature>
<dbReference type="Pfam" id="PF06722">
    <property type="entry name" value="EryCIII-like_C"/>
    <property type="match status" value="1"/>
</dbReference>
<dbReference type="CDD" id="cd03784">
    <property type="entry name" value="GT1_Gtf-like"/>
    <property type="match status" value="1"/>
</dbReference>
<dbReference type="FunFam" id="3.40.50.2000:FF:000009">
    <property type="entry name" value="Sterol 3-beta-glucosyltransferase UGT80A2"/>
    <property type="match status" value="1"/>
</dbReference>